<protein>
    <submittedName>
        <fullName evidence="2">Uncharacterized protein</fullName>
    </submittedName>
</protein>
<proteinExistence type="predicted"/>
<keyword evidence="3" id="KW-1185">Reference proteome</keyword>
<feature type="signal peptide" evidence="1">
    <location>
        <begin position="1"/>
        <end position="16"/>
    </location>
</feature>
<feature type="chain" id="PRO_5035321077" evidence="1">
    <location>
        <begin position="17"/>
        <end position="433"/>
    </location>
</feature>
<gene>
    <name evidence="2" type="ORF">FGO68_gene14312</name>
</gene>
<dbReference type="OrthoDB" id="312228at2759"/>
<evidence type="ECO:0000313" key="3">
    <source>
        <dbReference type="Proteomes" id="UP000785679"/>
    </source>
</evidence>
<evidence type="ECO:0000313" key="2">
    <source>
        <dbReference type="EMBL" id="TNV78591.1"/>
    </source>
</evidence>
<dbReference type="Proteomes" id="UP000785679">
    <property type="component" value="Unassembled WGS sequence"/>
</dbReference>
<keyword evidence="1" id="KW-0732">Signal</keyword>
<comment type="caution">
    <text evidence="2">The sequence shown here is derived from an EMBL/GenBank/DDBJ whole genome shotgun (WGS) entry which is preliminary data.</text>
</comment>
<accession>A0A8J8T1Y9</accession>
<sequence>MKTFVIASLLSALSLAQTPAGCNGVLNTSPTLTLTPTPLKTVSNGQSWLMDDNTSNKLYIARVSGTHYQMGHALGELYGEEIAKNIRNLVDYGYGMFLYYSDLEAYIGAEWIRKAIYYSVVVDVLAFILDLNHIVTAPFTPIWFYEEMQGIQDGSRGKVKLEHLRRMNLISEFTRAHCTVVGAWGAATADNKLYHLRTLDWNPEAYLNEYPSLILYEPSIPGEQAYAEVAWLGIVGTITGMSKIGISIGEKVWYIKPGVQYSKYPTWSYFGEPWQLVLKDVLLKAKNMHDVERILTDTYRTAMIHLGVGSAVDNTFRGVEYASNDLIFYDDQNYTRYSTDYHPQYDNLFYYDRHVQPSASTCLKSIFDANYGSITPEMLYKTVGGYHKSGDATIVVMDPAGQKMWIGFSQHMATINAYERSPLYVDLTQFWGA</sequence>
<dbReference type="AlphaFoldDB" id="A0A8J8T1Y9"/>
<dbReference type="Gene3D" id="3.60.60.10">
    <property type="entry name" value="Penicillin V Acylase, Chain A"/>
    <property type="match status" value="1"/>
</dbReference>
<dbReference type="PANTHER" id="PTHR35190:SF1">
    <property type="entry name" value="PEPTIDASE C45 HYDROLASE DOMAIN-CONTAINING PROTEIN"/>
    <property type="match status" value="1"/>
</dbReference>
<name>A0A8J8T1Y9_HALGN</name>
<dbReference type="EMBL" id="RRYP01010126">
    <property type="protein sequence ID" value="TNV78591.1"/>
    <property type="molecule type" value="Genomic_DNA"/>
</dbReference>
<reference evidence="2" key="1">
    <citation type="submission" date="2019-06" db="EMBL/GenBank/DDBJ databases">
        <authorList>
            <person name="Zheng W."/>
        </authorList>
    </citation>
    <scope>NUCLEOTIDE SEQUENCE</scope>
    <source>
        <strain evidence="2">QDHG01</strain>
    </source>
</reference>
<evidence type="ECO:0000256" key="1">
    <source>
        <dbReference type="SAM" id="SignalP"/>
    </source>
</evidence>
<organism evidence="2 3">
    <name type="scientific">Halteria grandinella</name>
    <dbReference type="NCBI Taxonomy" id="5974"/>
    <lineage>
        <taxon>Eukaryota</taxon>
        <taxon>Sar</taxon>
        <taxon>Alveolata</taxon>
        <taxon>Ciliophora</taxon>
        <taxon>Intramacronucleata</taxon>
        <taxon>Spirotrichea</taxon>
        <taxon>Stichotrichia</taxon>
        <taxon>Sporadotrichida</taxon>
        <taxon>Halteriidae</taxon>
        <taxon>Halteria</taxon>
    </lineage>
</organism>
<dbReference type="PANTHER" id="PTHR35190">
    <property type="entry name" value="PROTEIN DCD1B"/>
    <property type="match status" value="1"/>
</dbReference>
<dbReference type="InterPro" id="IPR047803">
    <property type="entry name" value="DCD1A/B-like"/>
</dbReference>